<sequence>MRRTTILLMKDGIRGESVFNIKTNMKPIGSNYMFEKSAPEDAQALTAFFDRAELLLKQRHEKFAPEDEGTYVPPLKRSWVKAPPSVLSTSVSRRDWFRFMSFNWMADSFTTFDDQAALKAVPKNSADVAPTTPVIEDSSTSSSTAQKEKDTRTTTPVIDLEVRIPAFARPGASESKDGSGYVTYDPTIDVSLPPFLDPNYRRSYLVNEVRHYDPDLLCLNEINRSHFNESIWKYLRSLGYGVLYTSSRGFRVKALRKGDLASSPKHLAKVPEQEDIGNVLCFHKARFVPNLMPGAELPNHLHFVQFCSLKDKVTNMVVLLANVQLTIGDTIEAQSIREHEAKMVLKILQSITQNDADRSHTTVIVCGDLNCTDDEEGCVLAMREKLFSAYDLVGGPRWTTWCKSKNGGAPNAYYETNRGFHQASNQSISRDAQMQVAIQRRVEDRGFGRTDAAVAAAAEKVARSLSSSTTASDSVPVVPRKRKIEKRFTNPKFPWLSEVRVVDADDVAATPTAKASTPSSAEESVPPTPAASEVSAAPSSSSSAAVEHSSSSASPSVDMVEQERRIQLHQGIIKRTQDFIFYDPNTLALHKVLDVPDDMEIDDVQMLPSTKHPSHHIPLIIDVSFNDILPDVGMMTSKP</sequence>
<dbReference type="VEuPathDB" id="TriTrypDB:BSAL_31410"/>
<evidence type="ECO:0000259" key="4">
    <source>
        <dbReference type="Pfam" id="PF03372"/>
    </source>
</evidence>
<proteinExistence type="inferred from homology"/>
<dbReference type="Proteomes" id="UP000051952">
    <property type="component" value="Unassembled WGS sequence"/>
</dbReference>
<dbReference type="SUPFAM" id="SSF56219">
    <property type="entry name" value="DNase I-like"/>
    <property type="match status" value="1"/>
</dbReference>
<evidence type="ECO:0000313" key="5">
    <source>
        <dbReference type="EMBL" id="CUG91342.1"/>
    </source>
</evidence>
<keyword evidence="6" id="KW-1185">Reference proteome</keyword>
<dbReference type="InterPro" id="IPR050410">
    <property type="entry name" value="CCR4/nocturin_mRNA_transcr"/>
</dbReference>
<gene>
    <name evidence="5" type="ORF">BSAL_31410</name>
</gene>
<dbReference type="InterPro" id="IPR005135">
    <property type="entry name" value="Endo/exonuclease/phosphatase"/>
</dbReference>
<dbReference type="OMA" id="PRWTAWH"/>
<feature type="compositionally biased region" description="Low complexity" evidence="3">
    <location>
        <begin position="509"/>
        <end position="557"/>
    </location>
</feature>
<dbReference type="Pfam" id="PF03372">
    <property type="entry name" value="Exo_endo_phos"/>
    <property type="match status" value="1"/>
</dbReference>
<organism evidence="5 6">
    <name type="scientific">Bodo saltans</name>
    <name type="common">Flagellated protozoan</name>
    <dbReference type="NCBI Taxonomy" id="75058"/>
    <lineage>
        <taxon>Eukaryota</taxon>
        <taxon>Discoba</taxon>
        <taxon>Euglenozoa</taxon>
        <taxon>Kinetoplastea</taxon>
        <taxon>Metakinetoplastina</taxon>
        <taxon>Eubodonida</taxon>
        <taxon>Bodonidae</taxon>
        <taxon>Bodo</taxon>
    </lineage>
</organism>
<evidence type="ECO:0000313" key="6">
    <source>
        <dbReference type="Proteomes" id="UP000051952"/>
    </source>
</evidence>
<keyword evidence="2" id="KW-0378">Hydrolase</keyword>
<accession>A0A0S4JIK0</accession>
<comment type="similarity">
    <text evidence="1">Belongs to the CCR4/nocturin family.</text>
</comment>
<dbReference type="Gene3D" id="3.60.10.10">
    <property type="entry name" value="Endonuclease/exonuclease/phosphatase"/>
    <property type="match status" value="1"/>
</dbReference>
<evidence type="ECO:0000256" key="3">
    <source>
        <dbReference type="SAM" id="MobiDB-lite"/>
    </source>
</evidence>
<feature type="region of interest" description="Disordered" evidence="3">
    <location>
        <begin position="123"/>
        <end position="153"/>
    </location>
</feature>
<dbReference type="GO" id="GO:0000175">
    <property type="term" value="F:3'-5'-RNA exonuclease activity"/>
    <property type="evidence" value="ECO:0007669"/>
    <property type="project" value="TreeGrafter"/>
</dbReference>
<dbReference type="OrthoDB" id="276515at2759"/>
<dbReference type="AlphaFoldDB" id="A0A0S4JIK0"/>
<protein>
    <recommendedName>
        <fullName evidence="4">Endonuclease/exonuclease/phosphatase domain-containing protein</fullName>
    </recommendedName>
</protein>
<dbReference type="EMBL" id="CYKH01001907">
    <property type="protein sequence ID" value="CUG91342.1"/>
    <property type="molecule type" value="Genomic_DNA"/>
</dbReference>
<feature type="domain" description="Endonuclease/exonuclease/phosphatase" evidence="4">
    <location>
        <begin position="193"/>
        <end position="595"/>
    </location>
</feature>
<name>A0A0S4JIK0_BODSA</name>
<dbReference type="GO" id="GO:0006139">
    <property type="term" value="P:nucleobase-containing compound metabolic process"/>
    <property type="evidence" value="ECO:0007669"/>
    <property type="project" value="UniProtKB-ARBA"/>
</dbReference>
<dbReference type="PANTHER" id="PTHR12121">
    <property type="entry name" value="CARBON CATABOLITE REPRESSOR PROTEIN 4"/>
    <property type="match status" value="1"/>
</dbReference>
<feature type="region of interest" description="Disordered" evidence="3">
    <location>
        <begin position="509"/>
        <end position="560"/>
    </location>
</feature>
<evidence type="ECO:0000256" key="1">
    <source>
        <dbReference type="ARBA" id="ARBA00010774"/>
    </source>
</evidence>
<evidence type="ECO:0000256" key="2">
    <source>
        <dbReference type="ARBA" id="ARBA00022801"/>
    </source>
</evidence>
<reference evidence="6" key="1">
    <citation type="submission" date="2015-09" db="EMBL/GenBank/DDBJ databases">
        <authorList>
            <consortium name="Pathogen Informatics"/>
        </authorList>
    </citation>
    <scope>NUCLEOTIDE SEQUENCE [LARGE SCALE GENOMIC DNA]</scope>
    <source>
        <strain evidence="6">Lake Konstanz</strain>
    </source>
</reference>
<dbReference type="InterPro" id="IPR036691">
    <property type="entry name" value="Endo/exonu/phosph_ase_sf"/>
</dbReference>
<dbReference type="PANTHER" id="PTHR12121:SF45">
    <property type="entry name" value="NOCTURNIN"/>
    <property type="match status" value="1"/>
</dbReference>